<keyword evidence="3" id="KW-1185">Reference proteome</keyword>
<evidence type="ECO:0000259" key="1">
    <source>
        <dbReference type="Pfam" id="PF00501"/>
    </source>
</evidence>
<dbReference type="InterPro" id="IPR000873">
    <property type="entry name" value="AMP-dep_synth/lig_dom"/>
</dbReference>
<dbReference type="Pfam" id="PF00501">
    <property type="entry name" value="AMP-binding"/>
    <property type="match status" value="1"/>
</dbReference>
<dbReference type="EMBL" id="WODC01000002">
    <property type="protein sequence ID" value="MUM76754.1"/>
    <property type="molecule type" value="Genomic_DNA"/>
</dbReference>
<comment type="caution">
    <text evidence="2">The sequence shown here is derived from an EMBL/GenBank/DDBJ whole genome shotgun (WGS) entry which is preliminary data.</text>
</comment>
<accession>A0A7K1KKZ7</accession>
<name>A0A7K1KKZ7_9BACT</name>
<gene>
    <name evidence="2" type="ORF">GKC30_03795</name>
</gene>
<dbReference type="PANTHER" id="PTHR43845:SF1">
    <property type="entry name" value="BLR5969 PROTEIN"/>
    <property type="match status" value="1"/>
</dbReference>
<proteinExistence type="predicted"/>
<evidence type="ECO:0000313" key="3">
    <source>
        <dbReference type="Proteomes" id="UP000461162"/>
    </source>
</evidence>
<dbReference type="AlphaFoldDB" id="A0A7K1KKZ7"/>
<reference evidence="2 3" key="1">
    <citation type="submission" date="2019-11" db="EMBL/GenBank/DDBJ databases">
        <title>Pseudodesulfovibrio alkaliphilus, sp. nov., an alkaliphilic sulfate-reducing bacteria from mud volcano of Taman peninsula, Russia.</title>
        <authorList>
            <person name="Frolova A."/>
            <person name="Merkel A.Y."/>
            <person name="Slobodkin A.I."/>
        </authorList>
    </citation>
    <scope>NUCLEOTIDE SEQUENCE [LARGE SCALE GENOMIC DNA]</scope>
    <source>
        <strain evidence="2 3">F-1</strain>
    </source>
</reference>
<evidence type="ECO:0000313" key="2">
    <source>
        <dbReference type="EMBL" id="MUM76754.1"/>
    </source>
</evidence>
<protein>
    <submittedName>
        <fullName evidence="2">AMP-binding protein</fullName>
    </submittedName>
</protein>
<dbReference type="SUPFAM" id="SSF56801">
    <property type="entry name" value="Acetyl-CoA synthetase-like"/>
    <property type="match status" value="1"/>
</dbReference>
<organism evidence="2 3">
    <name type="scientific">Pseudodesulfovibrio alkaliphilus</name>
    <dbReference type="NCBI Taxonomy" id="2661613"/>
    <lineage>
        <taxon>Bacteria</taxon>
        <taxon>Pseudomonadati</taxon>
        <taxon>Thermodesulfobacteriota</taxon>
        <taxon>Desulfovibrionia</taxon>
        <taxon>Desulfovibrionales</taxon>
        <taxon>Desulfovibrionaceae</taxon>
    </lineage>
</organism>
<dbReference type="PANTHER" id="PTHR43845">
    <property type="entry name" value="BLR5969 PROTEIN"/>
    <property type="match status" value="1"/>
</dbReference>
<dbReference type="InterPro" id="IPR042099">
    <property type="entry name" value="ANL_N_sf"/>
</dbReference>
<dbReference type="NCBIfam" id="NF045666">
    <property type="entry name" value="DVU1553_fam_AMP"/>
    <property type="match status" value="1"/>
</dbReference>
<sequence length="434" mass="46887">MALQPLDLWLAHRTGLDAPPSRRRLDAWLLDRLRETVDHAQCASPFYARHLADAKSRDIATFQDFSRLPTIGPEHLRDAPEGLLCVSRDEIARVVTLRTSGTTGPAKRVFHTAEDMEATVDYFAWGMAGIAAPGDTALILMPDERPGGVARLLTQALARSGVNAAVHGVMENADAALDQCLEAEARCVVGSPAHLNLLARAGERRGLPRGRVRSVLLCWDMIPEAVVRNCTRIFGCRTFRHWGMIETGLGGAVECTPGSGLHLRETDVFLEIIDPATGQILPDGEYGEMVVTTPLRRGMPLIRYRTGDMGRILPGRCACPSPLRRLDPLIWRGTDSVDLGGRTLTLRELGQCLYALPELDDFAAGFGQGVLRILACGGRGLREAVNGALASLPAVARGLCSGALALDIQTRKHGAPAIPGLDKRRITILGGNDQ</sequence>
<dbReference type="Gene3D" id="3.40.50.12780">
    <property type="entry name" value="N-terminal domain of ligase-like"/>
    <property type="match status" value="1"/>
</dbReference>
<dbReference type="RefSeq" id="WP_367613965.1">
    <property type="nucleotide sequence ID" value="NZ_WODC01000002.1"/>
</dbReference>
<feature type="domain" description="AMP-dependent synthetase/ligase" evidence="1">
    <location>
        <begin position="99"/>
        <end position="294"/>
    </location>
</feature>
<dbReference type="Proteomes" id="UP000461162">
    <property type="component" value="Unassembled WGS sequence"/>
</dbReference>